<evidence type="ECO:0000256" key="7">
    <source>
        <dbReference type="ARBA" id="ARBA00022723"/>
    </source>
</evidence>
<dbReference type="SUPFAM" id="SSF50692">
    <property type="entry name" value="ADC-like"/>
    <property type="match status" value="1"/>
</dbReference>
<dbReference type="PANTHER" id="PTHR43105">
    <property type="entry name" value="RESPIRATORY NITRATE REDUCTASE"/>
    <property type="match status" value="1"/>
</dbReference>
<dbReference type="GO" id="GO:0015942">
    <property type="term" value="P:formate metabolic process"/>
    <property type="evidence" value="ECO:0007669"/>
    <property type="project" value="InterPro"/>
</dbReference>
<dbReference type="GO" id="GO:0051539">
    <property type="term" value="F:4 iron, 4 sulfur cluster binding"/>
    <property type="evidence" value="ECO:0007669"/>
    <property type="project" value="UniProtKB-KW"/>
</dbReference>
<dbReference type="InterPro" id="IPR017896">
    <property type="entry name" value="4Fe4S_Fe-S-bd"/>
</dbReference>
<dbReference type="Pfam" id="PF00384">
    <property type="entry name" value="Molybdopterin"/>
    <property type="match status" value="1"/>
</dbReference>
<evidence type="ECO:0000256" key="6">
    <source>
        <dbReference type="ARBA" id="ARBA00022714"/>
    </source>
</evidence>
<evidence type="ECO:0000313" key="19">
    <source>
        <dbReference type="Proteomes" id="UP000000486"/>
    </source>
</evidence>
<dbReference type="GO" id="GO:0022904">
    <property type="term" value="P:respiratory electron transport chain"/>
    <property type="evidence" value="ECO:0007669"/>
    <property type="project" value="TreeGrafter"/>
</dbReference>
<evidence type="ECO:0000256" key="10">
    <source>
        <dbReference type="ARBA" id="ARBA00023004"/>
    </source>
</evidence>
<dbReference type="Gene3D" id="2.20.25.90">
    <property type="entry name" value="ADC-like domains"/>
    <property type="match status" value="1"/>
</dbReference>
<feature type="domain" description="2Fe-2S ferredoxin-type" evidence="14">
    <location>
        <begin position="3"/>
        <end position="79"/>
    </location>
</feature>
<keyword evidence="11" id="KW-0411">Iron-sulfur</keyword>
<evidence type="ECO:0000256" key="3">
    <source>
        <dbReference type="ARBA" id="ARBA00007023"/>
    </source>
</evidence>
<comment type="similarity">
    <text evidence="3">In the C-terminal section; belongs to the prokaryotic molybdopterin-containing oxidoreductase family.</text>
</comment>
<feature type="domain" description="4Fe-4S ferredoxin-type" evidence="15">
    <location>
        <begin position="182"/>
        <end position="211"/>
    </location>
</feature>
<dbReference type="SMART" id="SM00929">
    <property type="entry name" value="NADH-G_4Fe-4S_3"/>
    <property type="match status" value="1"/>
</dbReference>
<dbReference type="Gene3D" id="3.10.20.740">
    <property type="match status" value="1"/>
</dbReference>
<dbReference type="Pfam" id="PF10588">
    <property type="entry name" value="NADH-G_4Fe-4S_3"/>
    <property type="match status" value="1"/>
</dbReference>
<feature type="domain" description="4Fe-4S ferredoxin-type" evidence="15">
    <location>
        <begin position="139"/>
        <end position="168"/>
    </location>
</feature>
<dbReference type="CDD" id="cd02753">
    <property type="entry name" value="MopB_Formate-Dh-H"/>
    <property type="match status" value="1"/>
</dbReference>
<gene>
    <name evidence="18" type="primary">fdhF</name>
    <name evidence="18" type="ordered locus">LMM7_2632</name>
</gene>
<dbReference type="FunFam" id="3.10.20.740:FF:000003">
    <property type="entry name" value="Formate dehydrogenase subunit alpha"/>
    <property type="match status" value="1"/>
</dbReference>
<dbReference type="Gene3D" id="3.40.228.10">
    <property type="entry name" value="Dimethylsulfoxide Reductase, domain 2"/>
    <property type="match status" value="1"/>
</dbReference>
<comment type="cofactor">
    <cofactor evidence="1">
        <name>Mo-bis(molybdopterin guanine dinucleotide)</name>
        <dbReference type="ChEBI" id="CHEBI:60539"/>
    </cofactor>
</comment>
<dbReference type="InterPro" id="IPR027467">
    <property type="entry name" value="MopterinOxRdtase_cofactor_BS"/>
</dbReference>
<dbReference type="GO" id="GO:0016020">
    <property type="term" value="C:membrane"/>
    <property type="evidence" value="ECO:0007669"/>
    <property type="project" value="TreeGrafter"/>
</dbReference>
<keyword evidence="4" id="KW-0004">4Fe-4S</keyword>
<dbReference type="FunFam" id="2.40.40.20:FF:000005">
    <property type="entry name" value="Periplasmic nitrate reductase"/>
    <property type="match status" value="1"/>
</dbReference>
<dbReference type="FunFam" id="3.40.228.10:FF:000002">
    <property type="entry name" value="Formate dehydrogenase subunit alpha"/>
    <property type="match status" value="1"/>
</dbReference>
<keyword evidence="5" id="KW-0500">Molybdenum</keyword>
<dbReference type="FunFam" id="3.30.70.20:FF:000032">
    <property type="entry name" value="Formate dehydrogenase, alpha subunit"/>
    <property type="match status" value="1"/>
</dbReference>
<dbReference type="Gene3D" id="2.40.40.20">
    <property type="match status" value="1"/>
</dbReference>
<evidence type="ECO:0000259" key="16">
    <source>
        <dbReference type="PROSITE" id="PS51669"/>
    </source>
</evidence>
<feature type="domain" description="4Fe-4S Mo/W bis-MGD-type" evidence="16">
    <location>
        <begin position="258"/>
        <end position="314"/>
    </location>
</feature>
<dbReference type="PROSITE" id="PS00198">
    <property type="entry name" value="4FE4S_FER_1"/>
    <property type="match status" value="1"/>
</dbReference>
<keyword evidence="8" id="KW-0677">Repeat</keyword>
<dbReference type="InterPro" id="IPR006478">
    <property type="entry name" value="Formate_DH_asu"/>
</dbReference>
<dbReference type="PATRIC" id="fig|1030009.3.peg.2622"/>
<dbReference type="InterPro" id="IPR041924">
    <property type="entry name" value="Formate_Dh-H_N"/>
</dbReference>
<comment type="cofactor">
    <cofactor evidence="2">
        <name>[4Fe-4S] cluster</name>
        <dbReference type="ChEBI" id="CHEBI:49883"/>
    </cofactor>
</comment>
<protein>
    <submittedName>
        <fullName evidence="18">Putative formate dehydrogenase alpha chain</fullName>
    </submittedName>
</protein>
<dbReference type="SMART" id="SM00926">
    <property type="entry name" value="Molybdop_Fe4S4"/>
    <property type="match status" value="1"/>
</dbReference>
<evidence type="ECO:0000259" key="14">
    <source>
        <dbReference type="PROSITE" id="PS51085"/>
    </source>
</evidence>
<dbReference type="PIRSF" id="PIRSF036643">
    <property type="entry name" value="FDH_alpha"/>
    <property type="match status" value="1"/>
</dbReference>
<evidence type="ECO:0000313" key="18">
    <source>
        <dbReference type="EMBL" id="AEH93637.1"/>
    </source>
</evidence>
<dbReference type="RefSeq" id="WP_012580713.1">
    <property type="nucleotide sequence ID" value="NC_017537.1"/>
</dbReference>
<dbReference type="HOGENOM" id="CLU_000422_2_2_9"/>
<evidence type="ECO:0000256" key="12">
    <source>
        <dbReference type="ARBA" id="ARBA00034078"/>
    </source>
</evidence>
<dbReference type="InterPro" id="IPR006656">
    <property type="entry name" value="Mopterin_OxRdtase"/>
</dbReference>
<dbReference type="InterPro" id="IPR050123">
    <property type="entry name" value="Prok_molybdopt-oxidoreductase"/>
</dbReference>
<dbReference type="GO" id="GO:0008863">
    <property type="term" value="F:formate dehydrogenase (NAD+) activity"/>
    <property type="evidence" value="ECO:0007669"/>
    <property type="project" value="InterPro"/>
</dbReference>
<dbReference type="CDD" id="cd02792">
    <property type="entry name" value="MopB_CT_Formate-Dh-Na-like"/>
    <property type="match status" value="1"/>
</dbReference>
<dbReference type="InterPro" id="IPR006963">
    <property type="entry name" value="Mopterin_OxRdtase_4Fe-4S_dom"/>
</dbReference>
<organism evidence="18 19">
    <name type="scientific">Listeria monocytogenes serotype 4a (strain M7)</name>
    <dbReference type="NCBI Taxonomy" id="1030009"/>
    <lineage>
        <taxon>Bacteria</taxon>
        <taxon>Bacillati</taxon>
        <taxon>Bacillota</taxon>
        <taxon>Bacilli</taxon>
        <taxon>Bacillales</taxon>
        <taxon>Listeriaceae</taxon>
        <taxon>Listeria</taxon>
    </lineage>
</organism>
<keyword evidence="10" id="KW-0408">Iron</keyword>
<dbReference type="PROSITE" id="PS00551">
    <property type="entry name" value="MOLYBDOPTERIN_PROK_1"/>
    <property type="match status" value="1"/>
</dbReference>
<dbReference type="InterPro" id="IPR019574">
    <property type="entry name" value="NADH_UbQ_OxRdtase_Gsu_4Fe4S-bd"/>
</dbReference>
<dbReference type="InterPro" id="IPR001041">
    <property type="entry name" value="2Fe-2S_ferredoxin-type"/>
</dbReference>
<dbReference type="PROSITE" id="PS51839">
    <property type="entry name" value="4FE4S_HC3"/>
    <property type="match status" value="1"/>
</dbReference>
<dbReference type="EMBL" id="CP002816">
    <property type="protein sequence ID" value="AEH93637.1"/>
    <property type="molecule type" value="Genomic_DNA"/>
</dbReference>
<dbReference type="CDD" id="cd00207">
    <property type="entry name" value="fer2"/>
    <property type="match status" value="1"/>
</dbReference>
<dbReference type="GO" id="GO:0046872">
    <property type="term" value="F:metal ion binding"/>
    <property type="evidence" value="ECO:0007669"/>
    <property type="project" value="UniProtKB-KW"/>
</dbReference>
<dbReference type="InterPro" id="IPR009010">
    <property type="entry name" value="Asp_de-COase-like_dom_sf"/>
</dbReference>
<dbReference type="Gene3D" id="3.30.70.20">
    <property type="match status" value="1"/>
</dbReference>
<dbReference type="InterPro" id="IPR006657">
    <property type="entry name" value="MoPterin_dinucl-bd_dom"/>
</dbReference>
<dbReference type="PROSITE" id="PS51379">
    <property type="entry name" value="4FE4S_FER_2"/>
    <property type="match status" value="2"/>
</dbReference>
<keyword evidence="7" id="KW-0479">Metal-binding</keyword>
<dbReference type="PROSITE" id="PS51085">
    <property type="entry name" value="2FE2S_FER_2"/>
    <property type="match status" value="1"/>
</dbReference>
<sequence>MGAKVSVQINGVARDVVEGTRILDYLNAEGIQHPHICYSEQIGPIQSCDTCMCEVDGELVRACSTNLTDGMEIKTNSELAKDAQLEAMDRILENHLLYCTVCDNNNGNCKVHNTTELLGVEKQDRPYREKGYLNDFSHPFYRYDPDQCILCGRCVEACQQVQVNETLSIDWERSQPRVIWDDDRPANLSSCVSCGLCATVCPCNALMEKSMLGQAGFMTGLDEDMLEPMIDMVKKVEPNYQTVFAVSEMEAAMRETRTKKTKTVCTFCGVGCTFEVWTKDRKILKVEPTGEGPVNKFATCVKGKFGWDFVNSEKRITTPLIREGNEFVPASWEDAIHLVATKLREIQAKYGNDSIGFISSSKTTNEENYLMQKLARQVFETNNIDNCSRYCQAPASDGLTRTVGIGADSGTVEDIETAGLVIIVGASPADGHPVLASRIKRAQKTRGQKLIVSDLRKHEMAERSDLFIHPKQGTDFVWLTAVAKYMIDQGWHDEVFMENRISNVADYLAFLEPFTLEYAEKETGLSVETLKKVAQMVHEADGTAVCWGMGVTQNIAGSHTSSAIANLLLVTGNFGRHGAGAYPLRGHNNVQGACDMGSLPNVLPGIQPLGNDEVRARFEEAYGVSISPEPGLKNNEMLDAIEAGTLHSMYVIGEEMAWVDSNSNHVQEILASLDFFVVQDVFLSKTAQFADVVFPAAPSLEKEGTFTNTERRVQRLYEVLEPLGDSKPDWWIIQEVARACGRTDWNYDHPSEIMDEIASLAPFFAGVRYDRMQGFNSLVWPVSADGKDMPLLYEERFNFPDGKAQFSTLPYIAPITFPEEYNLTLNNGRLLEQFHEGNLTDKSKGLDYKLPEVFVEVSHELAKERDLESGSLVRLSSPYGRIKLRAVVTERMKGNEVYVPMHSVSSETAVNLLTSSAGDVRTKTPAYKQTKVNLTVLEKTGKNPLPDHNPRNRKRFPQNGAEVERKWSREDYQPISKVNCACGGNCGCGGKGRNH</sequence>
<comment type="cofactor">
    <cofactor evidence="12">
        <name>[2Fe-2S] cluster</name>
        <dbReference type="ChEBI" id="CHEBI:190135"/>
    </cofactor>
</comment>
<evidence type="ECO:0000256" key="4">
    <source>
        <dbReference type="ARBA" id="ARBA00022485"/>
    </source>
</evidence>
<evidence type="ECO:0000256" key="1">
    <source>
        <dbReference type="ARBA" id="ARBA00001942"/>
    </source>
</evidence>
<dbReference type="Pfam" id="PF04879">
    <property type="entry name" value="Molybdop_Fe4S4"/>
    <property type="match status" value="1"/>
</dbReference>
<evidence type="ECO:0000256" key="8">
    <source>
        <dbReference type="ARBA" id="ARBA00022737"/>
    </source>
</evidence>
<feature type="region of interest" description="Disordered" evidence="13">
    <location>
        <begin position="940"/>
        <end position="965"/>
    </location>
</feature>
<dbReference type="Pfam" id="PF01568">
    <property type="entry name" value="Molydop_binding"/>
    <property type="match status" value="1"/>
</dbReference>
<accession>A0A0E0UYU8</accession>
<dbReference type="NCBIfam" id="TIGR01591">
    <property type="entry name" value="Fdh-alpha"/>
    <property type="match status" value="1"/>
</dbReference>
<dbReference type="PANTHER" id="PTHR43105:SF14">
    <property type="entry name" value="FORMATE DEHYDROGENASE H"/>
    <property type="match status" value="1"/>
</dbReference>
<dbReference type="Pfam" id="PF13183">
    <property type="entry name" value="Fer4_8"/>
    <property type="match status" value="1"/>
</dbReference>
<dbReference type="AlphaFoldDB" id="A0A0E0UYU8"/>
<evidence type="ECO:0000256" key="5">
    <source>
        <dbReference type="ARBA" id="ARBA00022505"/>
    </source>
</evidence>
<dbReference type="SUPFAM" id="SSF54862">
    <property type="entry name" value="4Fe-4S ferredoxins"/>
    <property type="match status" value="1"/>
</dbReference>
<dbReference type="InterPro" id="IPR036010">
    <property type="entry name" value="2Fe-2S_ferredoxin-like_sf"/>
</dbReference>
<evidence type="ECO:0000259" key="15">
    <source>
        <dbReference type="PROSITE" id="PS51379"/>
    </source>
</evidence>
<proteinExistence type="inferred from homology"/>
<dbReference type="GO" id="GO:0003954">
    <property type="term" value="F:NADH dehydrogenase activity"/>
    <property type="evidence" value="ECO:0007669"/>
    <property type="project" value="TreeGrafter"/>
</dbReference>
<keyword evidence="9" id="KW-0560">Oxidoreductase</keyword>
<dbReference type="SUPFAM" id="SSF54292">
    <property type="entry name" value="2Fe-2S ferredoxin-like"/>
    <property type="match status" value="1"/>
</dbReference>
<keyword evidence="6" id="KW-0001">2Fe-2S</keyword>
<feature type="domain" description="4Fe-4S His(Cys)3-ligated-type" evidence="17">
    <location>
        <begin position="79"/>
        <end position="119"/>
    </location>
</feature>
<evidence type="ECO:0000256" key="9">
    <source>
        <dbReference type="ARBA" id="ARBA00023002"/>
    </source>
</evidence>
<evidence type="ECO:0000256" key="2">
    <source>
        <dbReference type="ARBA" id="ARBA00001966"/>
    </source>
</evidence>
<evidence type="ECO:0000259" key="17">
    <source>
        <dbReference type="PROSITE" id="PS51839"/>
    </source>
</evidence>
<dbReference type="PROSITE" id="PS51669">
    <property type="entry name" value="4FE4S_MOW_BIS_MGD"/>
    <property type="match status" value="1"/>
</dbReference>
<dbReference type="Pfam" id="PF13510">
    <property type="entry name" value="Fer2_4"/>
    <property type="match status" value="1"/>
</dbReference>
<dbReference type="InterPro" id="IPR017900">
    <property type="entry name" value="4Fe4S_Fe_S_CS"/>
</dbReference>
<dbReference type="Gene3D" id="3.40.50.740">
    <property type="match status" value="1"/>
</dbReference>
<dbReference type="GO" id="GO:0051537">
    <property type="term" value="F:2 iron, 2 sulfur cluster binding"/>
    <property type="evidence" value="ECO:0007669"/>
    <property type="project" value="UniProtKB-KW"/>
</dbReference>
<dbReference type="FunFam" id="2.20.25.90:FF:000001">
    <property type="entry name" value="Formate dehydrogenase subunit alpha"/>
    <property type="match status" value="1"/>
</dbReference>
<evidence type="ECO:0000256" key="13">
    <source>
        <dbReference type="SAM" id="MobiDB-lite"/>
    </source>
</evidence>
<dbReference type="KEGG" id="lmq:LMM7_2632"/>
<reference evidence="18 19" key="1">
    <citation type="journal article" date="2011" name="J. Bacteriol.">
        <title>Genome sequence of the nonpathogenic Listeria monocytogenes serovar 4a strain M7.</title>
        <authorList>
            <person name="Chen J."/>
            <person name="Xia Y."/>
            <person name="Cheng C."/>
            <person name="Fang C."/>
            <person name="Shan Y."/>
            <person name="Jin G."/>
            <person name="Fang W."/>
        </authorList>
    </citation>
    <scope>NUCLEOTIDE SEQUENCE [LARGE SCALE GENOMIC DNA]</scope>
    <source>
        <strain evidence="18 19">M7</strain>
    </source>
</reference>
<dbReference type="SUPFAM" id="SSF53706">
    <property type="entry name" value="Formate dehydrogenase/DMSO reductase, domains 1-3"/>
    <property type="match status" value="1"/>
</dbReference>
<evidence type="ECO:0000256" key="11">
    <source>
        <dbReference type="ARBA" id="ARBA00023014"/>
    </source>
</evidence>
<dbReference type="GO" id="GO:0043546">
    <property type="term" value="F:molybdopterin cofactor binding"/>
    <property type="evidence" value="ECO:0007669"/>
    <property type="project" value="InterPro"/>
</dbReference>
<name>A0A0E0UYU8_LISMM</name>
<dbReference type="Proteomes" id="UP000000486">
    <property type="component" value="Chromosome"/>
</dbReference>